<reference evidence="5 6" key="1">
    <citation type="submission" date="2018-05" db="EMBL/GenBank/DDBJ databases">
        <title>Genome sequencing of Flavobacterium sp. HYN0049.</title>
        <authorList>
            <person name="Yi H."/>
            <person name="Baek C."/>
        </authorList>
    </citation>
    <scope>NUCLEOTIDE SEQUENCE [LARGE SCALE GENOMIC DNA]</scope>
    <source>
        <strain evidence="5 6">HYN0049</strain>
    </source>
</reference>
<dbReference type="InterPro" id="IPR055353">
    <property type="entry name" value="DUF7619"/>
</dbReference>
<evidence type="ECO:0000313" key="6">
    <source>
        <dbReference type="Proteomes" id="UP000244937"/>
    </source>
</evidence>
<organism evidence="5 6">
    <name type="scientific">Flavobacterium pallidum</name>
    <dbReference type="NCBI Taxonomy" id="2172098"/>
    <lineage>
        <taxon>Bacteria</taxon>
        <taxon>Pseudomonadati</taxon>
        <taxon>Bacteroidota</taxon>
        <taxon>Flavobacteriia</taxon>
        <taxon>Flavobacteriales</taxon>
        <taxon>Flavobacteriaceae</taxon>
        <taxon>Flavobacterium</taxon>
    </lineage>
</organism>
<evidence type="ECO:0000256" key="1">
    <source>
        <dbReference type="ARBA" id="ARBA00022729"/>
    </source>
</evidence>
<dbReference type="OrthoDB" id="1110367at2"/>
<evidence type="ECO:0000256" key="2">
    <source>
        <dbReference type="SAM" id="SignalP"/>
    </source>
</evidence>
<protein>
    <submittedName>
        <fullName evidence="5">Uncharacterized protein</fullName>
    </submittedName>
</protein>
<dbReference type="InterPro" id="IPR028994">
    <property type="entry name" value="Integrin_alpha_N"/>
</dbReference>
<dbReference type="Pfam" id="PF24595">
    <property type="entry name" value="DUF7619"/>
    <property type="match status" value="1"/>
</dbReference>
<gene>
    <name evidence="5" type="ORF">HYN49_11425</name>
</gene>
<dbReference type="SUPFAM" id="SSF69318">
    <property type="entry name" value="Integrin alpha N-terminal domain"/>
    <property type="match status" value="2"/>
</dbReference>
<dbReference type="Gene3D" id="2.130.10.130">
    <property type="entry name" value="Integrin alpha, N-terminal"/>
    <property type="match status" value="3"/>
</dbReference>
<keyword evidence="1 2" id="KW-0732">Signal</keyword>
<proteinExistence type="predicted"/>
<dbReference type="InterPro" id="IPR026444">
    <property type="entry name" value="Secre_tail"/>
</dbReference>
<dbReference type="KEGG" id="fpal:HYN49_11425"/>
<name>A0A2S1SJ62_9FLAO</name>
<dbReference type="AlphaFoldDB" id="A0A2S1SJ62"/>
<dbReference type="RefSeq" id="WP_108904242.1">
    <property type="nucleotide sequence ID" value="NZ_CP029187.1"/>
</dbReference>
<dbReference type="InterPro" id="IPR013517">
    <property type="entry name" value="FG-GAP"/>
</dbReference>
<dbReference type="Pfam" id="PF18962">
    <property type="entry name" value="Por_Secre_tail"/>
    <property type="match status" value="1"/>
</dbReference>
<dbReference type="Pfam" id="PF13517">
    <property type="entry name" value="FG-GAP_3"/>
    <property type="match status" value="6"/>
</dbReference>
<keyword evidence="6" id="KW-1185">Reference proteome</keyword>
<evidence type="ECO:0000259" key="4">
    <source>
        <dbReference type="Pfam" id="PF24595"/>
    </source>
</evidence>
<dbReference type="NCBIfam" id="TIGR04183">
    <property type="entry name" value="Por_Secre_tail"/>
    <property type="match status" value="1"/>
</dbReference>
<feature type="domain" description="Secretion system C-terminal sorting" evidence="3">
    <location>
        <begin position="1121"/>
        <end position="1185"/>
    </location>
</feature>
<feature type="signal peptide" evidence="2">
    <location>
        <begin position="1"/>
        <end position="19"/>
    </location>
</feature>
<evidence type="ECO:0000313" key="5">
    <source>
        <dbReference type="EMBL" id="AWI26464.1"/>
    </source>
</evidence>
<feature type="domain" description="DUF7619" evidence="4">
    <location>
        <begin position="969"/>
        <end position="1102"/>
    </location>
</feature>
<evidence type="ECO:0000259" key="3">
    <source>
        <dbReference type="Pfam" id="PF18962"/>
    </source>
</evidence>
<feature type="chain" id="PRO_5015410739" evidence="2">
    <location>
        <begin position="20"/>
        <end position="1187"/>
    </location>
</feature>
<dbReference type="EMBL" id="CP029187">
    <property type="protein sequence ID" value="AWI26464.1"/>
    <property type="molecule type" value="Genomic_DNA"/>
</dbReference>
<dbReference type="Proteomes" id="UP000244937">
    <property type="component" value="Chromosome"/>
</dbReference>
<accession>A0A2S1SJ62</accession>
<dbReference type="PANTHER" id="PTHR44103:SF1">
    <property type="entry name" value="PROPROTEIN CONVERTASE P"/>
    <property type="match status" value="1"/>
</dbReference>
<dbReference type="PANTHER" id="PTHR44103">
    <property type="entry name" value="PROPROTEIN CONVERTASE P"/>
    <property type="match status" value="1"/>
</dbReference>
<sequence length="1187" mass="127539">MKSKITFLAILYSFLYANAQVEFEDHTVIDNALYVQSPNGVYSADFDGDGDKDVLTSSYFGNRLVWFENLDGTGGDFTLHTITDAIPTPWAVYAADLDGDGDMDAVSASLSGNNVAWYENTDGHGTFVLKQARYAYKANFVMAADVDNDNDLDLIWSSRSEGEMGWFKNTDGLGDFNGSLNIENNVTSIPGFYPADINGDGAVDIVSAYSIDGGGSQGVVWYPKTGTSSFGNRTLISNAVSYVTSVYAGDIDGDGDVDVVSASGSDDKIAWYENTDGLGTFGTQQVLSVTAVSASVVRLADMDGDGDLDIIFGSNEDKKIGWFQNTDGQGNFSSETLIASHSGDIRDICFSDMDADGDLDFLTATNIDNNIKLYKNTFGTGTYTPSIITKFIDGGRVVRADDIDGDGDKDIIGASYWDSKISWFENKDGQGDFHNTQRVVSDTMHGASAVCTGDLNGDGFTDILATSYLDNSVMWFKNTDGLGTFASPQIIDNDLYTALNVFTADIDDDGDLDVIASGHGKIKLYKNVDGLGSFGTPIVIDAMGNSNTYDIDFGDLDGDGDLDMAAGFSYGVFYYRNLDGQGTYSARQPIAGYQYATYSVKIADFNNDGDNDIVFTGQNTNVSDAPYLRWSENNGSGTFGGNHLITTLIATPKNIIAADIDNDGDTDVASADAGNGGVLAWYSNTDGQGNFENTQQIISQGLNSPNYLFAADIDGNDTLDIVSTSEYDDKVVWHKNIPLPTSNSIGGMVRFDFQADGCNDTDAVLSGILVVASDDAGTNATFSQENGHFQLYTTEEGMVTTKITSQLPDYYEPNPATFESNFTGLGNHDDVNFCIVPTVVINDLNVSFYPTANAPRPGFNTAYRIVYKNTGTTQLNGAVTFGYDGSKLNFLNASEAVTSQTSNTLVFDFTDLNPFETKTIELYFNVSAPPVTNIGDVLTTTATISPVAGDNTAGDNVFSCTQTVVGSYDPNDISCLEGNEVLIADAGKYLHYLVRFQNTGTASAINVRVAQTLDDKLDWTTMQLESLSHPGRVDIHNGSEVSFVFDDINLPDSTSDEAHSHGFIAYKIKPKSNVATGDTVNAAAGIYFDFNPPVVTNTATTEFVDVLSVDGSEAANITLSPNPTDGILNIAATTKITNADLYNHLGQLVFSAKDPLKIDISSLSQGIYVMTLKDVSGNTYTRKIIRK</sequence>